<evidence type="ECO:0000256" key="8">
    <source>
        <dbReference type="ARBA" id="ARBA00023136"/>
    </source>
</evidence>
<keyword evidence="9 16" id="KW-0675">Receptor</keyword>
<comment type="subcellular location">
    <subcellularLocation>
        <location evidence="1 11">Cell outer membrane</location>
        <topology evidence="1 11">Multi-pass membrane protein</topology>
    </subcellularLocation>
</comment>
<evidence type="ECO:0000256" key="6">
    <source>
        <dbReference type="ARBA" id="ARBA00022729"/>
    </source>
</evidence>
<dbReference type="EMBL" id="CP101527">
    <property type="protein sequence ID" value="UZW74694.1"/>
    <property type="molecule type" value="Genomic_DNA"/>
</dbReference>
<evidence type="ECO:0000256" key="1">
    <source>
        <dbReference type="ARBA" id="ARBA00004571"/>
    </source>
</evidence>
<keyword evidence="6 13" id="KW-0732">Signal</keyword>
<dbReference type="GO" id="GO:0015344">
    <property type="term" value="F:siderophore uptake transmembrane transporter activity"/>
    <property type="evidence" value="ECO:0007669"/>
    <property type="project" value="TreeGrafter"/>
</dbReference>
<organism evidence="16 17">
    <name type="scientific">Alkalimarinus sediminis</name>
    <dbReference type="NCBI Taxonomy" id="1632866"/>
    <lineage>
        <taxon>Bacteria</taxon>
        <taxon>Pseudomonadati</taxon>
        <taxon>Pseudomonadota</taxon>
        <taxon>Gammaproteobacteria</taxon>
        <taxon>Alteromonadales</taxon>
        <taxon>Alteromonadaceae</taxon>
        <taxon>Alkalimarinus</taxon>
    </lineage>
</organism>
<keyword evidence="7 12" id="KW-0798">TonB box</keyword>
<gene>
    <name evidence="16" type="ORF">NNL22_16990</name>
</gene>
<protein>
    <submittedName>
        <fullName evidence="16">TonB-dependent receptor</fullName>
    </submittedName>
</protein>
<dbReference type="CDD" id="cd01347">
    <property type="entry name" value="ligand_gated_channel"/>
    <property type="match status" value="1"/>
</dbReference>
<dbReference type="PANTHER" id="PTHR30069">
    <property type="entry name" value="TONB-DEPENDENT OUTER MEMBRANE RECEPTOR"/>
    <property type="match status" value="1"/>
</dbReference>
<dbReference type="AlphaFoldDB" id="A0A9E8HHU5"/>
<dbReference type="GO" id="GO:0009279">
    <property type="term" value="C:cell outer membrane"/>
    <property type="evidence" value="ECO:0007669"/>
    <property type="project" value="UniProtKB-SubCell"/>
</dbReference>
<evidence type="ECO:0000256" key="2">
    <source>
        <dbReference type="ARBA" id="ARBA00008143"/>
    </source>
</evidence>
<dbReference type="PROSITE" id="PS52016">
    <property type="entry name" value="TONB_DEPENDENT_REC_3"/>
    <property type="match status" value="1"/>
</dbReference>
<keyword evidence="3 11" id="KW-0813">Transport</keyword>
<comment type="similarity">
    <text evidence="2">Belongs to the TonB-dependent receptor family. Hemoglobin/haptoglobin binding protein subfamily.</text>
</comment>
<proteinExistence type="inferred from homology"/>
<evidence type="ECO:0000256" key="11">
    <source>
        <dbReference type="PROSITE-ProRule" id="PRU01360"/>
    </source>
</evidence>
<dbReference type="InterPro" id="IPR039426">
    <property type="entry name" value="TonB-dep_rcpt-like"/>
</dbReference>
<feature type="signal peptide" evidence="13">
    <location>
        <begin position="1"/>
        <end position="27"/>
    </location>
</feature>
<accession>A0A9E8HHU5</accession>
<sequence>MQYLKVFKTSLLASTITSIVMSPLAYAVTSTNTVETATTEATAATESTNATATNDPREIVVSASRVEVAREASGSSVSVLDADYLEQNQVRLVSDVLRDIPGVAVTRSGGAGAPTQVRIRGAEANQTLVFIDGIEVNDVANSGEYNFANLLNLEIERVEVLRGAQSALWGSDAMGGVINIVTKKGKGALNGKVTVEGGSYSTHQESLSINAGTDDYHYALSGTLLNTDGISTASEARGNTEKDGYKNATVNFKSGIQVLDNLSVDLVLRHLDADVDTDAFVGGIGAVDSDENSETTQQSGKLSAKLDLMDEQWSHSLGVSVNDTDNKLFNSGALYYTTEGKKLKYEYQTDFFLTSSLMDKDDFDHRFTFAAEHEEEDFYSKGFSTTDKEMDMSGFVLEYGADIGERFYVTVSGRRDLNSLFQNANTYRLTFAGWANDNVRIHTSNGTGIKNPTMFELFGFTPNYTGNSELRPEKNTTWDLGSEYHVDALDGYVDLTYFHTDVDNLIVGAGNTAINLPSDSKIQGVELSMVSNPTESLRIDGSFTYTDTDDGNGNELVRRPKHTASINGSYLLSNDQTRITAGAQYVGKRDDYQFDAFFNRTQVTLSEYTLVNVALSHQINEHVELFGRVNNLLDEEYEEVLTYGTMGINGMVGITVKGGL</sequence>
<dbReference type="Gene3D" id="2.170.130.10">
    <property type="entry name" value="TonB-dependent receptor, plug domain"/>
    <property type="match status" value="1"/>
</dbReference>
<feature type="domain" description="TonB-dependent receptor plug" evidence="15">
    <location>
        <begin position="73"/>
        <end position="177"/>
    </location>
</feature>
<evidence type="ECO:0000256" key="12">
    <source>
        <dbReference type="RuleBase" id="RU003357"/>
    </source>
</evidence>
<keyword evidence="5 11" id="KW-0812">Transmembrane</keyword>
<feature type="chain" id="PRO_5039294482" evidence="13">
    <location>
        <begin position="28"/>
        <end position="660"/>
    </location>
</feature>
<evidence type="ECO:0000256" key="5">
    <source>
        <dbReference type="ARBA" id="ARBA00022692"/>
    </source>
</evidence>
<dbReference type="RefSeq" id="WP_251810121.1">
    <property type="nucleotide sequence ID" value="NZ_CP101527.1"/>
</dbReference>
<evidence type="ECO:0000259" key="14">
    <source>
        <dbReference type="Pfam" id="PF00593"/>
    </source>
</evidence>
<dbReference type="Gene3D" id="2.40.170.20">
    <property type="entry name" value="TonB-dependent receptor, beta-barrel domain"/>
    <property type="match status" value="1"/>
</dbReference>
<evidence type="ECO:0000259" key="15">
    <source>
        <dbReference type="Pfam" id="PF07715"/>
    </source>
</evidence>
<dbReference type="Pfam" id="PF07715">
    <property type="entry name" value="Plug"/>
    <property type="match status" value="1"/>
</dbReference>
<feature type="domain" description="TonB-dependent receptor-like beta-barrel" evidence="14">
    <location>
        <begin position="260"/>
        <end position="632"/>
    </location>
</feature>
<evidence type="ECO:0000313" key="17">
    <source>
        <dbReference type="Proteomes" id="UP001164472"/>
    </source>
</evidence>
<dbReference type="GO" id="GO:0044718">
    <property type="term" value="P:siderophore transmembrane transport"/>
    <property type="evidence" value="ECO:0007669"/>
    <property type="project" value="TreeGrafter"/>
</dbReference>
<keyword evidence="10 11" id="KW-0998">Cell outer membrane</keyword>
<keyword evidence="8 11" id="KW-0472">Membrane</keyword>
<keyword evidence="4 11" id="KW-1134">Transmembrane beta strand</keyword>
<dbReference type="Proteomes" id="UP001164472">
    <property type="component" value="Chromosome"/>
</dbReference>
<evidence type="ECO:0000256" key="4">
    <source>
        <dbReference type="ARBA" id="ARBA00022452"/>
    </source>
</evidence>
<dbReference type="InterPro" id="IPR012910">
    <property type="entry name" value="Plug_dom"/>
</dbReference>
<dbReference type="SUPFAM" id="SSF56935">
    <property type="entry name" value="Porins"/>
    <property type="match status" value="1"/>
</dbReference>
<evidence type="ECO:0000256" key="7">
    <source>
        <dbReference type="ARBA" id="ARBA00023077"/>
    </source>
</evidence>
<evidence type="ECO:0000256" key="3">
    <source>
        <dbReference type="ARBA" id="ARBA00022448"/>
    </source>
</evidence>
<reference evidence="16" key="1">
    <citation type="submission" date="2022-07" db="EMBL/GenBank/DDBJ databases">
        <title>Alkalimarinus sp. nov., isolated from gut of a Alitta virens.</title>
        <authorList>
            <person name="Yang A.I."/>
            <person name="Shin N.-R."/>
        </authorList>
    </citation>
    <scope>NUCLEOTIDE SEQUENCE</scope>
    <source>
        <strain evidence="16">FA028</strain>
    </source>
</reference>
<dbReference type="InterPro" id="IPR037066">
    <property type="entry name" value="Plug_dom_sf"/>
</dbReference>
<dbReference type="PANTHER" id="PTHR30069:SF29">
    <property type="entry name" value="HEMOGLOBIN AND HEMOGLOBIN-HAPTOGLOBIN-BINDING PROTEIN 1-RELATED"/>
    <property type="match status" value="1"/>
</dbReference>
<evidence type="ECO:0000256" key="9">
    <source>
        <dbReference type="ARBA" id="ARBA00023170"/>
    </source>
</evidence>
<dbReference type="InterPro" id="IPR000531">
    <property type="entry name" value="Beta-barrel_TonB"/>
</dbReference>
<dbReference type="InterPro" id="IPR036942">
    <property type="entry name" value="Beta-barrel_TonB_sf"/>
</dbReference>
<keyword evidence="17" id="KW-1185">Reference proteome</keyword>
<evidence type="ECO:0000256" key="10">
    <source>
        <dbReference type="ARBA" id="ARBA00023237"/>
    </source>
</evidence>
<dbReference type="Pfam" id="PF00593">
    <property type="entry name" value="TonB_dep_Rec_b-barrel"/>
    <property type="match status" value="1"/>
</dbReference>
<dbReference type="KEGG" id="asem:NNL22_16990"/>
<name>A0A9E8HHU5_9ALTE</name>
<evidence type="ECO:0000313" key="16">
    <source>
        <dbReference type="EMBL" id="UZW74694.1"/>
    </source>
</evidence>
<evidence type="ECO:0000256" key="13">
    <source>
        <dbReference type="SAM" id="SignalP"/>
    </source>
</evidence>